<dbReference type="EMBL" id="BOVJ01000011">
    <property type="protein sequence ID" value="GIQ61835.1"/>
    <property type="molecule type" value="Genomic_DNA"/>
</dbReference>
<dbReference type="Pfam" id="PF00578">
    <property type="entry name" value="AhpC-TSA"/>
    <property type="match status" value="1"/>
</dbReference>
<evidence type="ECO:0000256" key="11">
    <source>
        <dbReference type="ARBA" id="ARBA00041373"/>
    </source>
</evidence>
<evidence type="ECO:0000256" key="4">
    <source>
        <dbReference type="ARBA" id="ARBA00022559"/>
    </source>
</evidence>
<dbReference type="InterPro" id="IPR000866">
    <property type="entry name" value="AhpC/TSA"/>
</dbReference>
<keyword evidence="7" id="KW-1015">Disulfide bond</keyword>
<organism evidence="14 15">
    <name type="scientific">Paenibacillus cisolokensis</name>
    <dbReference type="NCBI Taxonomy" id="1658519"/>
    <lineage>
        <taxon>Bacteria</taxon>
        <taxon>Bacillati</taxon>
        <taxon>Bacillota</taxon>
        <taxon>Bacilli</taxon>
        <taxon>Bacillales</taxon>
        <taxon>Paenibacillaceae</taxon>
        <taxon>Paenibacillus</taxon>
    </lineage>
</organism>
<comment type="similarity">
    <text evidence="10">Belongs to the peroxiredoxin family. BCP/PrxQ subfamily.</text>
</comment>
<dbReference type="InterPro" id="IPR024706">
    <property type="entry name" value="Peroxiredoxin_AhpC-typ"/>
</dbReference>
<evidence type="ECO:0000256" key="1">
    <source>
        <dbReference type="ARBA" id="ARBA00003330"/>
    </source>
</evidence>
<comment type="subunit">
    <text evidence="2">Monomer.</text>
</comment>
<protein>
    <recommendedName>
        <fullName evidence="3">thioredoxin-dependent peroxiredoxin</fullName>
        <ecNumber evidence="3">1.11.1.24</ecNumber>
    </recommendedName>
    <alternativeName>
        <fullName evidence="11">Bacterioferritin comigratory protein</fullName>
    </alternativeName>
    <alternativeName>
        <fullName evidence="9">Thioredoxin peroxidase</fullName>
    </alternativeName>
</protein>
<dbReference type="PANTHER" id="PTHR42801">
    <property type="entry name" value="THIOREDOXIN-DEPENDENT PEROXIDE REDUCTASE"/>
    <property type="match status" value="1"/>
</dbReference>
<dbReference type="EC" id="1.11.1.24" evidence="3"/>
<dbReference type="InterPro" id="IPR013766">
    <property type="entry name" value="Thioredoxin_domain"/>
</dbReference>
<evidence type="ECO:0000256" key="10">
    <source>
        <dbReference type="ARBA" id="ARBA00038489"/>
    </source>
</evidence>
<gene>
    <name evidence="14" type="ORF">PACILC2_04030</name>
</gene>
<evidence type="ECO:0000256" key="8">
    <source>
        <dbReference type="ARBA" id="ARBA00023284"/>
    </source>
</evidence>
<accession>A0ABQ4N0X6</accession>
<sequence>MSQVEIGRKVPDFTLPASNGADVSLSDFRGKKVVLYFYPKDMTPGCTQESCDFRDANAAFADRNTVILGISPDDVKSHNKFIEKHGLPFLLLADTDQKVCKMFGVWQKKKMFGREYMGVVRSTFLIDEEGRLAREWRNVKVEGHADEVLAAVKQ</sequence>
<dbReference type="InterPro" id="IPR050924">
    <property type="entry name" value="Peroxiredoxin_BCP/PrxQ"/>
</dbReference>
<name>A0ABQ4N0X6_9BACL</name>
<dbReference type="Proteomes" id="UP000680304">
    <property type="component" value="Unassembled WGS sequence"/>
</dbReference>
<evidence type="ECO:0000259" key="13">
    <source>
        <dbReference type="PROSITE" id="PS51352"/>
    </source>
</evidence>
<feature type="domain" description="Thioredoxin" evidence="13">
    <location>
        <begin position="4"/>
        <end position="154"/>
    </location>
</feature>
<keyword evidence="6" id="KW-0560">Oxidoreductase</keyword>
<dbReference type="RefSeq" id="WP_062496013.1">
    <property type="nucleotide sequence ID" value="NZ_BOVJ01000011.1"/>
</dbReference>
<evidence type="ECO:0000256" key="2">
    <source>
        <dbReference type="ARBA" id="ARBA00011245"/>
    </source>
</evidence>
<comment type="catalytic activity">
    <reaction evidence="12">
        <text>a hydroperoxide + [thioredoxin]-dithiol = an alcohol + [thioredoxin]-disulfide + H2O</text>
        <dbReference type="Rhea" id="RHEA:62620"/>
        <dbReference type="Rhea" id="RHEA-COMP:10698"/>
        <dbReference type="Rhea" id="RHEA-COMP:10700"/>
        <dbReference type="ChEBI" id="CHEBI:15377"/>
        <dbReference type="ChEBI" id="CHEBI:29950"/>
        <dbReference type="ChEBI" id="CHEBI:30879"/>
        <dbReference type="ChEBI" id="CHEBI:35924"/>
        <dbReference type="ChEBI" id="CHEBI:50058"/>
        <dbReference type="EC" id="1.11.1.24"/>
    </reaction>
</comment>
<evidence type="ECO:0000256" key="5">
    <source>
        <dbReference type="ARBA" id="ARBA00022862"/>
    </source>
</evidence>
<dbReference type="PIRSF" id="PIRSF000239">
    <property type="entry name" value="AHPC"/>
    <property type="match status" value="1"/>
</dbReference>
<evidence type="ECO:0000256" key="3">
    <source>
        <dbReference type="ARBA" id="ARBA00013017"/>
    </source>
</evidence>
<evidence type="ECO:0000256" key="9">
    <source>
        <dbReference type="ARBA" id="ARBA00032824"/>
    </source>
</evidence>
<keyword evidence="8" id="KW-0676">Redox-active center</keyword>
<proteinExistence type="inferred from homology"/>
<comment type="caution">
    <text evidence="14">The sequence shown here is derived from an EMBL/GenBank/DDBJ whole genome shotgun (WGS) entry which is preliminary data.</text>
</comment>
<dbReference type="PANTHER" id="PTHR42801:SF4">
    <property type="entry name" value="AHPC_TSA FAMILY PROTEIN"/>
    <property type="match status" value="1"/>
</dbReference>
<dbReference type="InterPro" id="IPR036249">
    <property type="entry name" value="Thioredoxin-like_sf"/>
</dbReference>
<dbReference type="CDD" id="cd03017">
    <property type="entry name" value="PRX_BCP"/>
    <property type="match status" value="1"/>
</dbReference>
<dbReference type="SUPFAM" id="SSF52833">
    <property type="entry name" value="Thioredoxin-like"/>
    <property type="match status" value="1"/>
</dbReference>
<evidence type="ECO:0000256" key="7">
    <source>
        <dbReference type="ARBA" id="ARBA00023157"/>
    </source>
</evidence>
<dbReference type="NCBIfam" id="NF006960">
    <property type="entry name" value="PRK09437.1"/>
    <property type="match status" value="1"/>
</dbReference>
<reference evidence="14 15" key="1">
    <citation type="submission" date="2021-04" db="EMBL/GenBank/DDBJ databases">
        <title>Draft genome sequence of Paenibacillus cisolokensis, LC2-13A.</title>
        <authorList>
            <person name="Uke A."/>
            <person name="Chhe C."/>
            <person name="Baramee S."/>
            <person name="Kosugi A."/>
        </authorList>
    </citation>
    <scope>NUCLEOTIDE SEQUENCE [LARGE SCALE GENOMIC DNA]</scope>
    <source>
        <strain evidence="14 15">LC2-13A</strain>
    </source>
</reference>
<dbReference type="Gene3D" id="3.40.30.10">
    <property type="entry name" value="Glutaredoxin"/>
    <property type="match status" value="1"/>
</dbReference>
<evidence type="ECO:0000313" key="14">
    <source>
        <dbReference type="EMBL" id="GIQ61835.1"/>
    </source>
</evidence>
<evidence type="ECO:0000256" key="12">
    <source>
        <dbReference type="ARBA" id="ARBA00049091"/>
    </source>
</evidence>
<keyword evidence="5" id="KW-0049">Antioxidant</keyword>
<keyword evidence="15" id="KW-1185">Reference proteome</keyword>
<comment type="function">
    <text evidence="1">Thiol-specific peroxidase that catalyzes the reduction of hydrogen peroxide and organic hydroperoxides to water and alcohols, respectively. Plays a role in cell protection against oxidative stress by detoxifying peroxides and as sensor of hydrogen peroxide-mediated signaling events.</text>
</comment>
<evidence type="ECO:0000313" key="15">
    <source>
        <dbReference type="Proteomes" id="UP000680304"/>
    </source>
</evidence>
<dbReference type="PROSITE" id="PS51352">
    <property type="entry name" value="THIOREDOXIN_2"/>
    <property type="match status" value="1"/>
</dbReference>
<keyword evidence="4" id="KW-0575">Peroxidase</keyword>
<evidence type="ECO:0000256" key="6">
    <source>
        <dbReference type="ARBA" id="ARBA00023002"/>
    </source>
</evidence>